<dbReference type="VEuPathDB" id="GiardiaDB:GL50581_3887"/>
<dbReference type="GO" id="GO:0004674">
    <property type="term" value="F:protein serine/threonine kinase activity"/>
    <property type="evidence" value="ECO:0007669"/>
    <property type="project" value="UniProtKB-KW"/>
</dbReference>
<dbReference type="InterPro" id="IPR000719">
    <property type="entry name" value="Prot_kinase_dom"/>
</dbReference>
<dbReference type="GO" id="GO:0005524">
    <property type="term" value="F:ATP binding"/>
    <property type="evidence" value="ECO:0007669"/>
    <property type="project" value="UniProtKB-KW"/>
</dbReference>
<evidence type="ECO:0000313" key="8">
    <source>
        <dbReference type="Proteomes" id="UP000018320"/>
    </source>
</evidence>
<evidence type="ECO:0000313" key="7">
    <source>
        <dbReference type="EMBL" id="ESU36712.1"/>
    </source>
</evidence>
<keyword evidence="4 7" id="KW-0418">Kinase</keyword>
<dbReference type="InterPro" id="IPR011009">
    <property type="entry name" value="Kinase-like_dom_sf"/>
</dbReference>
<proteinExistence type="predicted"/>
<dbReference type="Gene3D" id="1.25.40.20">
    <property type="entry name" value="Ankyrin repeat-containing domain"/>
    <property type="match status" value="2"/>
</dbReference>
<dbReference type="VEuPathDB" id="GiardiaDB:DHA2_153052"/>
<feature type="non-terminal residue" evidence="7">
    <location>
        <position position="1"/>
    </location>
</feature>
<dbReference type="VEuPathDB" id="GiardiaDB:QR46_1852"/>
<evidence type="ECO:0000256" key="2">
    <source>
        <dbReference type="ARBA" id="ARBA00022679"/>
    </source>
</evidence>
<sequence length="663" mass="72781">VNVYKRYSATCFKIEKAFMHDAWARLYSDIHEVSQKRWWTSYYAYRADSTRKVVLKRIDLSNLKTRESNTLVWAYSQLRDLSNIYVVRCSVVHYAPGDSLLLESPFEEGCNLIDYVKRSCASCELVSEEALWPILSQISMGLAYLHTPAGKGVILHRNLTPANVLVVANGAIKLSDIRLGPLFDDDEPTAFRAPELRSSGSFSAKTDIYSMGRIIAELCIVGPLSAETITRSALESHGYTSVFATLLLACLDPDPSKRPTAWDIAEQSTLVRELRARMIYVHMAASNSEEAQIAPSSTFVDSKTSLMLAAERGSLVGVQTLLYEAGAVWSGPRELPGTEIITATAATLSLLNGHKECFKVLAKLEVGLAGVTPLMLYATGTINLPPDPTTLETIVTAHCSAACMGITALMVASMCNTPALFPLLREELLLLDGHGRSALVYLRDVERDTCSALLCIADEDGAQIHPLSRALILGEKVSTEVVGMSDDLWAQDSFGWCPLLYAIGFNRAYAVRCILSCEKQPPPNNILEAALHIALASRNSDEVLSELLEHLDRSRITVRTRRRYGDVTLIKTELMHAAAKGSEAEVRKYIHQLGKTVASLEGGTALICAASGGHVGCCRLLYRELGMQDKRGRTARDHAEEGGHSECMWLLRHESGLSKNEAQ</sequence>
<dbReference type="Gene3D" id="1.10.510.10">
    <property type="entry name" value="Transferase(Phosphotransferase) domain 1"/>
    <property type="match status" value="1"/>
</dbReference>
<dbReference type="InterPro" id="IPR036770">
    <property type="entry name" value="Ankyrin_rpt-contain_sf"/>
</dbReference>
<protein>
    <recommendedName>
        <fullName evidence="1">non-specific serine/threonine protein kinase</fullName>
        <ecNumber evidence="1">2.7.11.1</ecNumber>
    </recommendedName>
</protein>
<dbReference type="SUPFAM" id="SSF48403">
    <property type="entry name" value="Ankyrin repeat"/>
    <property type="match status" value="1"/>
</dbReference>
<evidence type="ECO:0000259" key="6">
    <source>
        <dbReference type="PROSITE" id="PS50011"/>
    </source>
</evidence>
<keyword evidence="7" id="KW-0723">Serine/threonine-protein kinase</keyword>
<reference evidence="8" key="1">
    <citation type="submission" date="2012-02" db="EMBL/GenBank/DDBJ databases">
        <title>Genome sequencing of Giardia lamblia Genotypes A2 and B isolates (DH and GS) and comparative analysis with the genomes of Genotypes A1 and E (WB and Pig).</title>
        <authorList>
            <person name="Adam R."/>
            <person name="Dahlstrom E."/>
            <person name="Martens C."/>
            <person name="Bruno D."/>
            <person name="Barbian K."/>
            <person name="Porcella S.F."/>
            <person name="Nash T."/>
        </authorList>
    </citation>
    <scope>NUCLEOTIDE SEQUENCE</scope>
    <source>
        <strain evidence="8">DH</strain>
    </source>
</reference>
<dbReference type="EMBL" id="AHGT01000041">
    <property type="protein sequence ID" value="ESU36712.1"/>
    <property type="molecule type" value="Genomic_DNA"/>
</dbReference>
<dbReference type="EC" id="2.7.11.1" evidence="1"/>
<dbReference type="InterPro" id="IPR002110">
    <property type="entry name" value="Ankyrin_rpt"/>
</dbReference>
<dbReference type="PANTHER" id="PTHR43671">
    <property type="entry name" value="SERINE/THREONINE-PROTEIN KINASE NEK"/>
    <property type="match status" value="1"/>
</dbReference>
<keyword evidence="2" id="KW-0808">Transferase</keyword>
<dbReference type="Pfam" id="PF00069">
    <property type="entry name" value="Pkinase"/>
    <property type="match status" value="1"/>
</dbReference>
<keyword evidence="5" id="KW-0067">ATP-binding</keyword>
<gene>
    <name evidence="7" type="ORF">DHA2_153052</name>
</gene>
<reference evidence="7 8" key="2">
    <citation type="journal article" date="2013" name="Genome Biol. Evol.">
        <title>Genome sequencing of Giardia lamblia genotypes A2 and B isolates (DH and GS) and comparative analysis with the genomes of genotypes A1 and E (WB and Pig).</title>
        <authorList>
            <person name="Adam R.D."/>
            <person name="Dahlstrom E.W."/>
            <person name="Martens C.A."/>
            <person name="Bruno D.P."/>
            <person name="Barbian K.D."/>
            <person name="Ricklefs S.M."/>
            <person name="Hernandez M.M."/>
            <person name="Narla N.P."/>
            <person name="Patel R.B."/>
            <person name="Porcella S.F."/>
            <person name="Nash T.E."/>
        </authorList>
    </citation>
    <scope>NUCLEOTIDE SEQUENCE [LARGE SCALE GENOMIC DNA]</scope>
    <source>
        <strain evidence="7 8">DH</strain>
    </source>
</reference>
<feature type="domain" description="Protein kinase" evidence="6">
    <location>
        <begin position="27"/>
        <end position="270"/>
    </location>
</feature>
<dbReference type="PROSITE" id="PS50011">
    <property type="entry name" value="PROTEIN_KINASE_DOM"/>
    <property type="match status" value="1"/>
</dbReference>
<dbReference type="Proteomes" id="UP000018320">
    <property type="component" value="Unassembled WGS sequence"/>
</dbReference>
<dbReference type="AlphaFoldDB" id="V6TEC9"/>
<evidence type="ECO:0000256" key="4">
    <source>
        <dbReference type="ARBA" id="ARBA00022777"/>
    </source>
</evidence>
<keyword evidence="3" id="KW-0547">Nucleotide-binding</keyword>
<name>V6TEC9_GIAIN</name>
<dbReference type="CDD" id="cd00180">
    <property type="entry name" value="PKc"/>
    <property type="match status" value="1"/>
</dbReference>
<dbReference type="VEuPathDB" id="GiardiaDB:GL50803_0036783"/>
<evidence type="ECO:0000256" key="3">
    <source>
        <dbReference type="ARBA" id="ARBA00022741"/>
    </source>
</evidence>
<dbReference type="SUPFAM" id="SSF56112">
    <property type="entry name" value="Protein kinase-like (PK-like)"/>
    <property type="match status" value="1"/>
</dbReference>
<organism evidence="7 8">
    <name type="scientific">Giardia intestinalis</name>
    <name type="common">Giardia lamblia</name>
    <dbReference type="NCBI Taxonomy" id="5741"/>
    <lineage>
        <taxon>Eukaryota</taxon>
        <taxon>Metamonada</taxon>
        <taxon>Diplomonadida</taxon>
        <taxon>Hexamitidae</taxon>
        <taxon>Giardiinae</taxon>
        <taxon>Giardia</taxon>
    </lineage>
</organism>
<comment type="caution">
    <text evidence="7">The sequence shown here is derived from an EMBL/GenBank/DDBJ whole genome shotgun (WGS) entry which is preliminary data.</text>
</comment>
<dbReference type="Pfam" id="PF12796">
    <property type="entry name" value="Ank_2"/>
    <property type="match status" value="1"/>
</dbReference>
<dbReference type="PANTHER" id="PTHR43671:SF13">
    <property type="entry name" value="SERINE_THREONINE-PROTEIN KINASE NEK2"/>
    <property type="match status" value="1"/>
</dbReference>
<evidence type="ECO:0000256" key="1">
    <source>
        <dbReference type="ARBA" id="ARBA00012513"/>
    </source>
</evidence>
<accession>V6TEC9</accession>
<evidence type="ECO:0000256" key="5">
    <source>
        <dbReference type="ARBA" id="ARBA00022840"/>
    </source>
</evidence>
<dbReference type="InterPro" id="IPR050660">
    <property type="entry name" value="NEK_Ser/Thr_kinase"/>
</dbReference>